<dbReference type="PROSITE" id="PS50109">
    <property type="entry name" value="HIS_KIN"/>
    <property type="match status" value="1"/>
</dbReference>
<dbReference type="SUPFAM" id="SSF103190">
    <property type="entry name" value="Sensory domain-like"/>
    <property type="match status" value="1"/>
</dbReference>
<dbReference type="FunFam" id="3.30.565.10:FF:000010">
    <property type="entry name" value="Sensor histidine kinase RcsC"/>
    <property type="match status" value="1"/>
</dbReference>
<evidence type="ECO:0000256" key="1">
    <source>
        <dbReference type="ARBA" id="ARBA00000085"/>
    </source>
</evidence>
<dbReference type="SUPFAM" id="SSF52172">
    <property type="entry name" value="CheY-like"/>
    <property type="match status" value="1"/>
</dbReference>
<dbReference type="InterPro" id="IPR005467">
    <property type="entry name" value="His_kinase_dom"/>
</dbReference>
<evidence type="ECO:0000256" key="11">
    <source>
        <dbReference type="ARBA" id="ARBA00022840"/>
    </source>
</evidence>
<dbReference type="EC" id="2.7.13.3" evidence="4"/>
<keyword evidence="14" id="KW-0472">Membrane</keyword>
<evidence type="ECO:0000313" key="22">
    <source>
        <dbReference type="Proteomes" id="UP000636505"/>
    </source>
</evidence>
<feature type="domain" description="Histidine kinase" evidence="19">
    <location>
        <begin position="358"/>
        <end position="590"/>
    </location>
</feature>
<keyword evidence="13" id="KW-0902">Two-component regulatory system</keyword>
<evidence type="ECO:0000313" key="21">
    <source>
        <dbReference type="EMBL" id="MBE9076284.1"/>
    </source>
</evidence>
<dbReference type="PROSITE" id="PS50110">
    <property type="entry name" value="RESPONSE_REGULATORY"/>
    <property type="match status" value="1"/>
</dbReference>
<evidence type="ECO:0000259" key="19">
    <source>
        <dbReference type="PROSITE" id="PS50109"/>
    </source>
</evidence>
<evidence type="ECO:0000256" key="10">
    <source>
        <dbReference type="ARBA" id="ARBA00022777"/>
    </source>
</evidence>
<feature type="modified residue" description="4-aspartylphosphate" evidence="16">
    <location>
        <position position="664"/>
    </location>
</feature>
<dbReference type="InterPro" id="IPR036890">
    <property type="entry name" value="HATPase_C_sf"/>
</dbReference>
<comment type="caution">
    <text evidence="21">The sequence shown here is derived from an EMBL/GenBank/DDBJ whole genome shotgun (WGS) entry which is preliminary data.</text>
</comment>
<evidence type="ECO:0000256" key="2">
    <source>
        <dbReference type="ARBA" id="ARBA00004651"/>
    </source>
</evidence>
<evidence type="ECO:0000256" key="14">
    <source>
        <dbReference type="ARBA" id="ARBA00023136"/>
    </source>
</evidence>
<comment type="subcellular location">
    <subcellularLocation>
        <location evidence="2">Cell membrane</location>
        <topology evidence="2">Multi-pass membrane protein</topology>
    </subcellularLocation>
</comment>
<evidence type="ECO:0000256" key="13">
    <source>
        <dbReference type="ARBA" id="ARBA00023012"/>
    </source>
</evidence>
<keyword evidence="7" id="KW-0808">Transferase</keyword>
<evidence type="ECO:0000256" key="4">
    <source>
        <dbReference type="ARBA" id="ARBA00012438"/>
    </source>
</evidence>
<dbReference type="GO" id="GO:0005886">
    <property type="term" value="C:plasma membrane"/>
    <property type="evidence" value="ECO:0007669"/>
    <property type="project" value="UniProtKB-SubCell"/>
</dbReference>
<feature type="domain" description="Response regulatory" evidence="20">
    <location>
        <begin position="615"/>
        <end position="754"/>
    </location>
</feature>
<dbReference type="Gene3D" id="3.40.50.2300">
    <property type="match status" value="1"/>
</dbReference>
<dbReference type="SMART" id="SM00387">
    <property type="entry name" value="HATPase_c"/>
    <property type="match status" value="1"/>
</dbReference>
<evidence type="ECO:0000256" key="16">
    <source>
        <dbReference type="PROSITE-ProRule" id="PRU00169"/>
    </source>
</evidence>
<dbReference type="CDD" id="cd18773">
    <property type="entry name" value="PDC1_HK_sensor"/>
    <property type="match status" value="1"/>
</dbReference>
<dbReference type="Proteomes" id="UP000636505">
    <property type="component" value="Unassembled WGS sequence"/>
</dbReference>
<evidence type="ECO:0000259" key="20">
    <source>
        <dbReference type="PROSITE" id="PS50110"/>
    </source>
</evidence>
<evidence type="ECO:0000256" key="17">
    <source>
        <dbReference type="SAM" id="Coils"/>
    </source>
</evidence>
<dbReference type="InterPro" id="IPR033479">
    <property type="entry name" value="dCache_1"/>
</dbReference>
<dbReference type="Pfam" id="PF02518">
    <property type="entry name" value="HATPase_c"/>
    <property type="match status" value="1"/>
</dbReference>
<dbReference type="InterPro" id="IPR004358">
    <property type="entry name" value="Sig_transdc_His_kin-like_C"/>
</dbReference>
<evidence type="ECO:0000256" key="9">
    <source>
        <dbReference type="ARBA" id="ARBA00022741"/>
    </source>
</evidence>
<dbReference type="SMART" id="SM00388">
    <property type="entry name" value="HisKA"/>
    <property type="match status" value="1"/>
</dbReference>
<dbReference type="Pfam" id="PF02743">
    <property type="entry name" value="dCache_1"/>
    <property type="match status" value="1"/>
</dbReference>
<dbReference type="PRINTS" id="PR00344">
    <property type="entry name" value="BCTRLSENSOR"/>
</dbReference>
<sequence length="852" mass="93727">MKLRQLTFTTRIASSFLLLALLAVSTVGGVAFWNARRALEKAAYSRLNVTATLKEKEISRWLESCEEDFLLITTFPTVQANLQKLLNSEPDSPAYKAAERELNQYLGEIAEVKPKFTEISVQSRSNQIVLSTDPAQEGKYVIATNLTYIEEVVSGDEFAPVFYVSPETGKPAITYAAPVRDSRGQRQGVILADLNLKRIDDIVKEENGLDQTSETYVIGSLANKTAFISRSSTDLQNFPDGPQSPGIQAALQGQSGRGLYDNYLGRPVIGVYHWLTEQDIALLVEMEQSEAFEPARRLALALMLVGFACAGVLLIGVNRLARQLGLSRKQLENYSRKLEKTAKVANAANRSKSEFLANMSHELRTPLNAILGFTQLMSRTAGTTAVQQDYLGIISRSGEHLLNLINDVLSMSKIEAGRTTLDPTRFDLYHLLTTLEEMLRIKAEAKGIHLYFKISPEVPQAVKTDEGKLRQVLVNLLGNAIKFTQAGSVTLMVEAAEPVNSVNETTNGSADVSVWLRFKIQDTGPGIDTGELDHLFDPFFQAAKTRTTHQGTGLGLAISQRFVKLMGGQIEVQSAAGEGAAFSFSIPVQPTEAVRPSQPADRRVVGLMPGQPEYRILVVDDAIASRRLLNELLSPIGFSVRTATNGRAALSLHKSWHPHLIWMDMRMPIMDGYEATRQIRSLPTYPSTPNASGNTARTSHHPITPLPHHPPTIIALTASAFEEDRAAVIACGCDDFVRKPFQEQVIFDKMAKHLGVQYRYETIVNAATHPASESSPHSASGPSVESVDLSVMPADWIKQLHTAAVQVDAEKLLLLIQQIPTEYSVLSQALKQLIHNYGFDEIIDLTAATHYV</sequence>
<dbReference type="EMBL" id="JADEXG010000004">
    <property type="protein sequence ID" value="MBE9076284.1"/>
    <property type="molecule type" value="Genomic_DNA"/>
</dbReference>
<keyword evidence="22" id="KW-1185">Reference proteome</keyword>
<feature type="coiled-coil region" evidence="17">
    <location>
        <begin position="317"/>
        <end position="351"/>
    </location>
</feature>
<evidence type="ECO:0000256" key="6">
    <source>
        <dbReference type="ARBA" id="ARBA00022553"/>
    </source>
</evidence>
<name>A0A8J7AKD0_9CYAN</name>
<keyword evidence="6 16" id="KW-0597">Phosphoprotein</keyword>
<feature type="compositionally biased region" description="Polar residues" evidence="18">
    <location>
        <begin position="685"/>
        <end position="697"/>
    </location>
</feature>
<organism evidence="21 22">
    <name type="scientific">Vasconcelosia minhoensis LEGE 07310</name>
    <dbReference type="NCBI Taxonomy" id="915328"/>
    <lineage>
        <taxon>Bacteria</taxon>
        <taxon>Bacillati</taxon>
        <taxon>Cyanobacteriota</taxon>
        <taxon>Cyanophyceae</taxon>
        <taxon>Nodosilineales</taxon>
        <taxon>Cymatolegaceae</taxon>
        <taxon>Vasconcelosia</taxon>
        <taxon>Vasconcelosia minhoensis</taxon>
    </lineage>
</organism>
<dbReference type="Gene3D" id="1.10.287.130">
    <property type="match status" value="1"/>
</dbReference>
<keyword evidence="11" id="KW-0067">ATP-binding</keyword>
<dbReference type="CDD" id="cd16922">
    <property type="entry name" value="HATPase_EvgS-ArcB-TorS-like"/>
    <property type="match status" value="1"/>
</dbReference>
<dbReference type="Pfam" id="PF00072">
    <property type="entry name" value="Response_reg"/>
    <property type="match status" value="1"/>
</dbReference>
<dbReference type="PANTHER" id="PTHR45339">
    <property type="entry name" value="HYBRID SIGNAL TRANSDUCTION HISTIDINE KINASE J"/>
    <property type="match status" value="1"/>
</dbReference>
<dbReference type="InterPro" id="IPR003661">
    <property type="entry name" value="HisK_dim/P_dom"/>
</dbReference>
<dbReference type="InterPro" id="IPR001789">
    <property type="entry name" value="Sig_transdc_resp-reg_receiver"/>
</dbReference>
<keyword evidence="12" id="KW-1133">Transmembrane helix</keyword>
<dbReference type="GO" id="GO:0005524">
    <property type="term" value="F:ATP binding"/>
    <property type="evidence" value="ECO:0007669"/>
    <property type="project" value="UniProtKB-KW"/>
</dbReference>
<dbReference type="InterPro" id="IPR036097">
    <property type="entry name" value="HisK_dim/P_sf"/>
</dbReference>
<accession>A0A8J7AKD0</accession>
<dbReference type="CDD" id="cd00082">
    <property type="entry name" value="HisKA"/>
    <property type="match status" value="1"/>
</dbReference>
<dbReference type="Pfam" id="PF00512">
    <property type="entry name" value="HisKA"/>
    <property type="match status" value="1"/>
</dbReference>
<evidence type="ECO:0000256" key="8">
    <source>
        <dbReference type="ARBA" id="ARBA00022692"/>
    </source>
</evidence>
<dbReference type="InterPro" id="IPR011006">
    <property type="entry name" value="CheY-like_superfamily"/>
</dbReference>
<dbReference type="CDD" id="cd17546">
    <property type="entry name" value="REC_hyHK_CKI1_RcsC-like"/>
    <property type="match status" value="1"/>
</dbReference>
<dbReference type="SMART" id="SM00448">
    <property type="entry name" value="REC"/>
    <property type="match status" value="1"/>
</dbReference>
<protein>
    <recommendedName>
        <fullName evidence="15">Circadian input-output histidine kinase CikA</fullName>
        <ecNumber evidence="4">2.7.13.3</ecNumber>
    </recommendedName>
</protein>
<keyword evidence="10" id="KW-0418">Kinase</keyword>
<evidence type="ECO:0000256" key="7">
    <source>
        <dbReference type="ARBA" id="ARBA00022679"/>
    </source>
</evidence>
<dbReference type="SUPFAM" id="SSF47384">
    <property type="entry name" value="Homodimeric domain of signal transducing histidine kinase"/>
    <property type="match status" value="1"/>
</dbReference>
<comment type="catalytic activity">
    <reaction evidence="1">
        <text>ATP + protein L-histidine = ADP + protein N-phospho-L-histidine.</text>
        <dbReference type="EC" id="2.7.13.3"/>
    </reaction>
</comment>
<evidence type="ECO:0000256" key="3">
    <source>
        <dbReference type="ARBA" id="ARBA00006402"/>
    </source>
</evidence>
<feature type="region of interest" description="Disordered" evidence="18">
    <location>
        <begin position="685"/>
        <end position="706"/>
    </location>
</feature>
<keyword evidence="9" id="KW-0547">Nucleotide-binding</keyword>
<keyword evidence="5" id="KW-1003">Cell membrane</keyword>
<reference evidence="21" key="1">
    <citation type="submission" date="2020-10" db="EMBL/GenBank/DDBJ databases">
        <authorList>
            <person name="Castelo-Branco R."/>
            <person name="Eusebio N."/>
            <person name="Adriana R."/>
            <person name="Vieira A."/>
            <person name="Brugerolle De Fraissinette N."/>
            <person name="Rezende De Castro R."/>
            <person name="Schneider M.P."/>
            <person name="Vasconcelos V."/>
            <person name="Leao P.N."/>
        </authorList>
    </citation>
    <scope>NUCLEOTIDE SEQUENCE</scope>
    <source>
        <strain evidence="21">LEGE 07310</strain>
    </source>
</reference>
<keyword evidence="8" id="KW-0812">Transmembrane</keyword>
<evidence type="ECO:0000256" key="18">
    <source>
        <dbReference type="SAM" id="MobiDB-lite"/>
    </source>
</evidence>
<evidence type="ECO:0000256" key="5">
    <source>
        <dbReference type="ARBA" id="ARBA00022475"/>
    </source>
</evidence>
<proteinExistence type="inferred from homology"/>
<dbReference type="Gene3D" id="3.30.565.10">
    <property type="entry name" value="Histidine kinase-like ATPase, C-terminal domain"/>
    <property type="match status" value="1"/>
</dbReference>
<dbReference type="RefSeq" id="WP_193904942.1">
    <property type="nucleotide sequence ID" value="NZ_JADEXG010000004.1"/>
</dbReference>
<dbReference type="AlphaFoldDB" id="A0A8J7AKD0"/>
<dbReference type="InterPro" id="IPR003594">
    <property type="entry name" value="HATPase_dom"/>
</dbReference>
<gene>
    <name evidence="21" type="ORF">IQ241_03060</name>
</gene>
<comment type="similarity">
    <text evidence="3">In the N-terminal section; belongs to the phytochrome family.</text>
</comment>
<dbReference type="GO" id="GO:0000155">
    <property type="term" value="F:phosphorelay sensor kinase activity"/>
    <property type="evidence" value="ECO:0007669"/>
    <property type="project" value="InterPro"/>
</dbReference>
<dbReference type="FunFam" id="1.10.287.130:FF:000004">
    <property type="entry name" value="Ethylene receptor 1"/>
    <property type="match status" value="1"/>
</dbReference>
<evidence type="ECO:0000256" key="12">
    <source>
        <dbReference type="ARBA" id="ARBA00022989"/>
    </source>
</evidence>
<dbReference type="InterPro" id="IPR029151">
    <property type="entry name" value="Sensor-like_sf"/>
</dbReference>
<keyword evidence="17" id="KW-0175">Coiled coil</keyword>
<dbReference type="SUPFAM" id="SSF55874">
    <property type="entry name" value="ATPase domain of HSP90 chaperone/DNA topoisomerase II/histidine kinase"/>
    <property type="match status" value="1"/>
</dbReference>
<dbReference type="Gene3D" id="3.30.450.20">
    <property type="entry name" value="PAS domain"/>
    <property type="match status" value="1"/>
</dbReference>
<dbReference type="PANTHER" id="PTHR45339:SF1">
    <property type="entry name" value="HYBRID SIGNAL TRANSDUCTION HISTIDINE KINASE J"/>
    <property type="match status" value="1"/>
</dbReference>
<evidence type="ECO:0000256" key="15">
    <source>
        <dbReference type="ARBA" id="ARBA00074306"/>
    </source>
</evidence>